<sequence>MSDQRIISLCIEVENRIEKYYQNCKQEGALQHVSFLYDYTVLCTYIGYFLNDPNLKEIYVNKAHRLFKELNELMEPVLSTKLICNGLIGIGYLADFLSNKGKYYQRFITQLNNLIVKQTNLSLTQYWRKNGTTIRDYDLFFGASGIGRYLLKYKEDEKNREILIQLVQYLIELTGNPGTNQMIYNKYFILYDNIIHAEHKANFPYGYLDLGLSHGIASPLVFLSLAMREGMVVSGQEQAIQKLIEIYRNHVIIEKERIYWPKILKANKNMEPQPHMKGRPMRPSWCYGETGIARALYLSSKIIHDAELEQLSKEVMMKVSQRKLEDLSFDCPTFCHGYAGAFHIFNLFYRDTGISIYKDYAEELLEKIISLKDVSNPFLFKKYDLDIESGEMTESDSLSMLDGIISILLTLLIQDNQMDNDIFSQMFMLD</sequence>
<evidence type="ECO:0000313" key="3">
    <source>
        <dbReference type="Proteomes" id="UP000251213"/>
    </source>
</evidence>
<dbReference type="Gene3D" id="1.50.10.20">
    <property type="match status" value="1"/>
</dbReference>
<dbReference type="GO" id="GO:0046872">
    <property type="term" value="F:metal ion binding"/>
    <property type="evidence" value="ECO:0007669"/>
    <property type="project" value="UniProtKB-KW"/>
</dbReference>
<evidence type="ECO:0000256" key="1">
    <source>
        <dbReference type="PIRSR" id="PIRSR607822-1"/>
    </source>
</evidence>
<dbReference type="GO" id="GO:0031179">
    <property type="term" value="P:peptide modification"/>
    <property type="evidence" value="ECO:0007669"/>
    <property type="project" value="InterPro"/>
</dbReference>
<dbReference type="SUPFAM" id="SSF158745">
    <property type="entry name" value="LanC-like"/>
    <property type="match status" value="1"/>
</dbReference>
<name>A0A364K4A3_9BACL</name>
<keyword evidence="1" id="KW-0862">Zinc</keyword>
<reference evidence="2 3" key="2">
    <citation type="submission" date="2018-06" db="EMBL/GenBank/DDBJ databases">
        <authorList>
            <person name="Zhirakovskaya E."/>
        </authorList>
    </citation>
    <scope>NUCLEOTIDE SEQUENCE [LARGE SCALE GENOMIC DNA]</scope>
    <source>
        <strain evidence="2 3">FBKL4.011</strain>
    </source>
</reference>
<accession>A0A364K4A3</accession>
<dbReference type="InterPro" id="IPR033889">
    <property type="entry name" value="LanC"/>
</dbReference>
<evidence type="ECO:0000313" key="2">
    <source>
        <dbReference type="EMBL" id="RAL24195.1"/>
    </source>
</evidence>
<feature type="binding site" evidence="1">
    <location>
        <position position="336"/>
    </location>
    <ligand>
        <name>Zn(2+)</name>
        <dbReference type="ChEBI" id="CHEBI:29105"/>
    </ligand>
</feature>
<feature type="binding site" evidence="1">
    <location>
        <position position="335"/>
    </location>
    <ligand>
        <name>Zn(2+)</name>
        <dbReference type="ChEBI" id="CHEBI:29105"/>
    </ligand>
</feature>
<dbReference type="Proteomes" id="UP000251213">
    <property type="component" value="Unassembled WGS sequence"/>
</dbReference>
<proteinExistence type="predicted"/>
<dbReference type="InterPro" id="IPR007822">
    <property type="entry name" value="LANC-like"/>
</dbReference>
<comment type="caution">
    <text evidence="2">The sequence shown here is derived from an EMBL/GenBank/DDBJ whole genome shotgun (WGS) entry which is preliminary data.</text>
</comment>
<dbReference type="SMART" id="SM01260">
    <property type="entry name" value="LANC_like"/>
    <property type="match status" value="1"/>
</dbReference>
<dbReference type="EMBL" id="QJKK01000005">
    <property type="protein sequence ID" value="RAL24195.1"/>
    <property type="molecule type" value="Genomic_DNA"/>
</dbReference>
<dbReference type="OrthoDB" id="1882482at2"/>
<organism evidence="2 3">
    <name type="scientific">Thermoflavimicrobium daqui</name>
    <dbReference type="NCBI Taxonomy" id="2137476"/>
    <lineage>
        <taxon>Bacteria</taxon>
        <taxon>Bacillati</taxon>
        <taxon>Bacillota</taxon>
        <taxon>Bacilli</taxon>
        <taxon>Bacillales</taxon>
        <taxon>Thermoactinomycetaceae</taxon>
        <taxon>Thermoflavimicrobium</taxon>
    </lineage>
</organism>
<evidence type="ECO:0008006" key="4">
    <source>
        <dbReference type="Google" id="ProtNLM"/>
    </source>
</evidence>
<dbReference type="PRINTS" id="PR01955">
    <property type="entry name" value="LANCFRANKIA"/>
</dbReference>
<dbReference type="CDD" id="cd04793">
    <property type="entry name" value="LanC"/>
    <property type="match status" value="1"/>
</dbReference>
<keyword evidence="1" id="KW-0479">Metal-binding</keyword>
<keyword evidence="3" id="KW-1185">Reference proteome</keyword>
<gene>
    <name evidence="2" type="ORF">DL897_10980</name>
</gene>
<dbReference type="PRINTS" id="PR01950">
    <property type="entry name" value="LANCSUPER"/>
</dbReference>
<protein>
    <recommendedName>
        <fullName evidence="4">Lanthionine synthetase C-like protein</fullName>
    </recommendedName>
</protein>
<reference evidence="2 3" key="1">
    <citation type="submission" date="2018-06" db="EMBL/GenBank/DDBJ databases">
        <title>Thermoflavimicrobium daqus sp. nov., a thermophilic microbe isolated from Moutai-flavour Daqu.</title>
        <authorList>
            <person name="Wang X."/>
            <person name="Zhou H."/>
        </authorList>
    </citation>
    <scope>NUCLEOTIDE SEQUENCE [LARGE SCALE GENOMIC DNA]</scope>
    <source>
        <strain evidence="2 3">FBKL4.011</strain>
    </source>
</reference>
<dbReference type="Pfam" id="PF05147">
    <property type="entry name" value="LANC_like"/>
    <property type="match status" value="1"/>
</dbReference>
<feature type="binding site" evidence="1">
    <location>
        <position position="286"/>
    </location>
    <ligand>
        <name>Zn(2+)</name>
        <dbReference type="ChEBI" id="CHEBI:29105"/>
    </ligand>
</feature>
<dbReference type="AlphaFoldDB" id="A0A364K4A3"/>
<dbReference type="RefSeq" id="WP_113659188.1">
    <property type="nucleotide sequence ID" value="NZ_KZ845667.1"/>
</dbReference>